<reference evidence="2" key="1">
    <citation type="submission" date="2016-10" db="EMBL/GenBank/DDBJ databases">
        <authorList>
            <person name="Benchimol M."/>
            <person name="Almeida L.G."/>
            <person name="Vasconcelos A.T."/>
            <person name="Perreira-Neves A."/>
            <person name="Rosa I.A."/>
            <person name="Tasca T."/>
            <person name="Bogo M.R."/>
            <person name="de Souza W."/>
        </authorList>
    </citation>
    <scope>NUCLEOTIDE SEQUENCE [LARGE SCALE GENOMIC DNA]</scope>
    <source>
        <strain evidence="2">K</strain>
    </source>
</reference>
<organism evidence="2 3">
    <name type="scientific">Tritrichomonas foetus</name>
    <dbReference type="NCBI Taxonomy" id="1144522"/>
    <lineage>
        <taxon>Eukaryota</taxon>
        <taxon>Metamonada</taxon>
        <taxon>Parabasalia</taxon>
        <taxon>Tritrichomonadida</taxon>
        <taxon>Tritrichomonadidae</taxon>
        <taxon>Tritrichomonas</taxon>
    </lineage>
</organism>
<dbReference type="EMBL" id="MLAK01001125">
    <property type="protein sequence ID" value="OHS97301.1"/>
    <property type="molecule type" value="Genomic_DNA"/>
</dbReference>
<dbReference type="OrthoDB" id="10582037at2759"/>
<evidence type="ECO:0000256" key="1">
    <source>
        <dbReference type="SAM" id="Coils"/>
    </source>
</evidence>
<name>A0A1J4JIE7_9EUKA</name>
<feature type="coiled-coil region" evidence="1">
    <location>
        <begin position="55"/>
        <end position="99"/>
    </location>
</feature>
<dbReference type="Proteomes" id="UP000179807">
    <property type="component" value="Unassembled WGS sequence"/>
</dbReference>
<dbReference type="RefSeq" id="XP_068350438.1">
    <property type="nucleotide sequence ID" value="XM_068510885.1"/>
</dbReference>
<evidence type="ECO:0000313" key="3">
    <source>
        <dbReference type="Proteomes" id="UP000179807"/>
    </source>
</evidence>
<proteinExistence type="predicted"/>
<protein>
    <submittedName>
        <fullName evidence="2">SMC protein</fullName>
    </submittedName>
</protein>
<comment type="caution">
    <text evidence="2">The sequence shown here is derived from an EMBL/GenBank/DDBJ whole genome shotgun (WGS) entry which is preliminary data.</text>
</comment>
<evidence type="ECO:0000313" key="2">
    <source>
        <dbReference type="EMBL" id="OHS97301.1"/>
    </source>
</evidence>
<gene>
    <name evidence="2" type="ORF">TRFO_36539</name>
</gene>
<dbReference type="VEuPathDB" id="TrichDB:TRFO_36539"/>
<accession>A0A1J4JIE7</accession>
<keyword evidence="3" id="KW-1185">Reference proteome</keyword>
<dbReference type="GeneID" id="94845589"/>
<keyword evidence="1" id="KW-0175">Coiled coil</keyword>
<dbReference type="AlphaFoldDB" id="A0A1J4JIE7"/>
<feature type="coiled-coil region" evidence="1">
    <location>
        <begin position="135"/>
        <end position="162"/>
    </location>
</feature>
<sequence>MSDIETYKKEIDSLNRQLVLLGEARNQEILDLQHRFADRIRELEKSKGFDKFDEITALKTKISELEAKVAAKETENQDLKNHNNELQKQLKEANESHEKTSFLLEKARIEILKTKSEAPPEIDFEEMLKPLEDQLNMLKGVVTQKQAEIKRLQQLVHEECQERMRLQSLLGINTGKQVNH</sequence>